<proteinExistence type="predicted"/>
<evidence type="ECO:0000313" key="2">
    <source>
        <dbReference type="EMBL" id="CAF9924605.1"/>
    </source>
</evidence>
<sequence>MEQTRPSKRPRLNPDAVFPNSLPVQAASSVPATDRVQDHSSRLCGSSTIDVEEIPRKSPGCAHCQNCSGECHDNIKDGSNCVIMPTTGMPHVQKPQEARLPPANSLEGLPVELQLLIFNFLPDVDTFDALIDASPVHHRLFACDYYVHTLSRIFFYERKMKYAVLMFSKKLAEVEEKVRGALRIWRPEYVISQCKTLRGLLTLIVLEREDDHEEATSTAMFQYL</sequence>
<evidence type="ECO:0008006" key="4">
    <source>
        <dbReference type="Google" id="ProtNLM"/>
    </source>
</evidence>
<protein>
    <recommendedName>
        <fullName evidence="4">F-box domain-containing protein</fullName>
    </recommendedName>
</protein>
<evidence type="ECO:0000313" key="3">
    <source>
        <dbReference type="Proteomes" id="UP000664521"/>
    </source>
</evidence>
<feature type="compositionally biased region" description="Basic residues" evidence="1">
    <location>
        <begin position="1"/>
        <end position="11"/>
    </location>
</feature>
<organism evidence="2 3">
    <name type="scientific">Heterodermia speciosa</name>
    <dbReference type="NCBI Taxonomy" id="116794"/>
    <lineage>
        <taxon>Eukaryota</taxon>
        <taxon>Fungi</taxon>
        <taxon>Dikarya</taxon>
        <taxon>Ascomycota</taxon>
        <taxon>Pezizomycotina</taxon>
        <taxon>Lecanoromycetes</taxon>
        <taxon>OSLEUM clade</taxon>
        <taxon>Lecanoromycetidae</taxon>
        <taxon>Caliciales</taxon>
        <taxon>Physciaceae</taxon>
        <taxon>Heterodermia</taxon>
    </lineage>
</organism>
<dbReference type="EMBL" id="CAJPDS010000036">
    <property type="protein sequence ID" value="CAF9924605.1"/>
    <property type="molecule type" value="Genomic_DNA"/>
</dbReference>
<gene>
    <name evidence="2" type="ORF">HETSPECPRED_005616</name>
</gene>
<evidence type="ECO:0000256" key="1">
    <source>
        <dbReference type="SAM" id="MobiDB-lite"/>
    </source>
</evidence>
<feature type="region of interest" description="Disordered" evidence="1">
    <location>
        <begin position="1"/>
        <end position="34"/>
    </location>
</feature>
<reference evidence="2" key="1">
    <citation type="submission" date="2021-03" db="EMBL/GenBank/DDBJ databases">
        <authorList>
            <person name="Tagirdzhanova G."/>
        </authorList>
    </citation>
    <scope>NUCLEOTIDE SEQUENCE</scope>
</reference>
<keyword evidence="3" id="KW-1185">Reference proteome</keyword>
<feature type="compositionally biased region" description="Polar residues" evidence="1">
    <location>
        <begin position="22"/>
        <end position="31"/>
    </location>
</feature>
<comment type="caution">
    <text evidence="2">The sequence shown here is derived from an EMBL/GenBank/DDBJ whole genome shotgun (WGS) entry which is preliminary data.</text>
</comment>
<accession>A0A8H3IRD9</accession>
<dbReference type="Proteomes" id="UP000664521">
    <property type="component" value="Unassembled WGS sequence"/>
</dbReference>
<name>A0A8H3IRD9_9LECA</name>
<dbReference type="AlphaFoldDB" id="A0A8H3IRD9"/>
<dbReference type="OrthoDB" id="5427059at2759"/>